<evidence type="ECO:0000256" key="1">
    <source>
        <dbReference type="ARBA" id="ARBA00004377"/>
    </source>
</evidence>
<organism evidence="12 15">
    <name type="scientific">Allgaiera indica</name>
    <dbReference type="NCBI Taxonomy" id="765699"/>
    <lineage>
        <taxon>Bacteria</taxon>
        <taxon>Pseudomonadati</taxon>
        <taxon>Pseudomonadota</taxon>
        <taxon>Alphaproteobacteria</taxon>
        <taxon>Rhodobacterales</taxon>
        <taxon>Paracoccaceae</taxon>
        <taxon>Allgaiera</taxon>
    </lineage>
</organism>
<evidence type="ECO:0000256" key="5">
    <source>
        <dbReference type="ARBA" id="ARBA00022519"/>
    </source>
</evidence>
<comment type="caution">
    <text evidence="12">The sequence shown here is derived from an EMBL/GenBank/DDBJ whole genome shotgun (WGS) entry which is preliminary data.</text>
</comment>
<dbReference type="Gene3D" id="2.40.50.100">
    <property type="match status" value="1"/>
</dbReference>
<keyword evidence="4 9" id="KW-1003">Cell membrane</keyword>
<dbReference type="GO" id="GO:0015031">
    <property type="term" value="P:protein transport"/>
    <property type="evidence" value="ECO:0007669"/>
    <property type="project" value="InterPro"/>
</dbReference>
<sequence length="426" mass="45606">MNPPLSPRPAQRAGWLALLALVAGVGGWSLLARLSGAIIAHGQIAPAGNRLVIQHPEGGVIAQLEVSEGSHVRQGQRLARLDDTRLASEKAVSDSRYWALIARRARLLAERDNAAAPDPGPPMPAAPDLAAQMAGQARLFNARRDARLQEAAQLEERQRQVRAQITGLDTQAEALGRERRLVAADLADQRALRARGLTQAMQVTALARDLARLDGRIAAIVAARAGAQGQLAELGIARIRLDARARETALTELRPLEAEIAALAEKRSALSRRLAALDLRAPAAGVVQGLVLTTPRAVLRPAEPLLSIVRQDRPPVVTARIAPRDIDAVRSGQPVRLRLTAFDARTTPELSAHLTRVSADAFSDPATGQGYYRAEVTIAPDEAARLGSPLIPGMPVEVFIATGPHSPAAYLWKPFADYFARALRDG</sequence>
<keyword evidence="3 9" id="KW-0813">Transport</keyword>
<dbReference type="InterPro" id="IPR058982">
    <property type="entry name" value="Beta-barrel_AprE"/>
</dbReference>
<dbReference type="PRINTS" id="PR01490">
    <property type="entry name" value="RTXTOXIND"/>
</dbReference>
<dbReference type="PANTHER" id="PTHR30386:SF17">
    <property type="entry name" value="ALKALINE PROTEASE SECRETION PROTEIN APRE"/>
    <property type="match status" value="1"/>
</dbReference>
<keyword evidence="7" id="KW-1133">Transmembrane helix</keyword>
<name>A0AAN4UNS6_9RHOB</name>
<evidence type="ECO:0000256" key="6">
    <source>
        <dbReference type="ARBA" id="ARBA00022692"/>
    </source>
</evidence>
<evidence type="ECO:0000313" key="13">
    <source>
        <dbReference type="EMBL" id="SDW00362.1"/>
    </source>
</evidence>
<dbReference type="NCBIfam" id="TIGR01843">
    <property type="entry name" value="type_I_hlyD"/>
    <property type="match status" value="1"/>
</dbReference>
<comment type="subcellular location">
    <subcellularLocation>
        <location evidence="1 9">Cell inner membrane</location>
        <topology evidence="1 9">Single-pass membrane protein</topology>
    </subcellularLocation>
</comment>
<accession>A0AAN4UNS6</accession>
<evidence type="ECO:0000313" key="15">
    <source>
        <dbReference type="Proteomes" id="UP000634647"/>
    </source>
</evidence>
<evidence type="ECO:0000256" key="4">
    <source>
        <dbReference type="ARBA" id="ARBA00022475"/>
    </source>
</evidence>
<dbReference type="Proteomes" id="UP000634647">
    <property type="component" value="Unassembled WGS sequence"/>
</dbReference>
<dbReference type="RefSeq" id="WP_035839627.1">
    <property type="nucleotide sequence ID" value="NZ_BNAB01000001.1"/>
</dbReference>
<evidence type="ECO:0000259" key="11">
    <source>
        <dbReference type="Pfam" id="PF26002"/>
    </source>
</evidence>
<reference evidence="12" key="3">
    <citation type="submission" date="2023-06" db="EMBL/GenBank/DDBJ databases">
        <authorList>
            <person name="Sun Q."/>
            <person name="Zhou Y."/>
        </authorList>
    </citation>
    <scope>NUCLEOTIDE SEQUENCE</scope>
    <source>
        <strain evidence="12">CGMCC 1.10859</strain>
    </source>
</reference>
<protein>
    <recommendedName>
        <fullName evidence="9">Membrane fusion protein (MFP) family protein</fullName>
    </recommendedName>
</protein>
<evidence type="ECO:0000256" key="2">
    <source>
        <dbReference type="ARBA" id="ARBA00009477"/>
    </source>
</evidence>
<comment type="similarity">
    <text evidence="2 9">Belongs to the membrane fusion protein (MFP) (TC 8.A.1) family.</text>
</comment>
<dbReference type="Proteomes" id="UP000199541">
    <property type="component" value="Unassembled WGS sequence"/>
</dbReference>
<dbReference type="InterPro" id="IPR010129">
    <property type="entry name" value="T1SS_HlyD"/>
</dbReference>
<dbReference type="PANTHER" id="PTHR30386">
    <property type="entry name" value="MEMBRANE FUSION SUBUNIT OF EMRAB-TOLC MULTIDRUG EFFLUX PUMP"/>
    <property type="match status" value="1"/>
</dbReference>
<evidence type="ECO:0000313" key="14">
    <source>
        <dbReference type="Proteomes" id="UP000199541"/>
    </source>
</evidence>
<keyword evidence="5 9" id="KW-0997">Cell inner membrane</keyword>
<dbReference type="EMBL" id="FNOB01000001">
    <property type="protein sequence ID" value="SDW00362.1"/>
    <property type="molecule type" value="Genomic_DNA"/>
</dbReference>
<dbReference type="EMBL" id="BNAB01000001">
    <property type="protein sequence ID" value="GHD99116.1"/>
    <property type="molecule type" value="Genomic_DNA"/>
</dbReference>
<gene>
    <name evidence="12" type="ORF">GCM10008024_05350</name>
    <name evidence="13" type="ORF">SAMN05444006_10113</name>
</gene>
<evidence type="ECO:0000259" key="10">
    <source>
        <dbReference type="Pfam" id="PF25994"/>
    </source>
</evidence>
<feature type="domain" description="AprE-like long alpha-helical hairpin" evidence="10">
    <location>
        <begin position="91"/>
        <end position="270"/>
    </location>
</feature>
<dbReference type="Gene3D" id="2.40.30.170">
    <property type="match status" value="1"/>
</dbReference>
<keyword evidence="8" id="KW-0472">Membrane</keyword>
<dbReference type="InterPro" id="IPR058781">
    <property type="entry name" value="HH_AprE-like"/>
</dbReference>
<evidence type="ECO:0000256" key="9">
    <source>
        <dbReference type="RuleBase" id="RU365093"/>
    </source>
</evidence>
<reference evidence="13 14" key="2">
    <citation type="submission" date="2016-10" db="EMBL/GenBank/DDBJ databases">
        <authorList>
            <person name="Varghese N."/>
            <person name="Submissions S."/>
        </authorList>
    </citation>
    <scope>NUCLEOTIDE SEQUENCE [LARGE SCALE GENOMIC DNA]</scope>
    <source>
        <strain evidence="13 14">DSM 24802</strain>
    </source>
</reference>
<feature type="domain" description="AprE-like beta-barrel" evidence="11">
    <location>
        <begin position="316"/>
        <end position="403"/>
    </location>
</feature>
<evidence type="ECO:0000256" key="3">
    <source>
        <dbReference type="ARBA" id="ARBA00022448"/>
    </source>
</evidence>
<dbReference type="InterPro" id="IPR050739">
    <property type="entry name" value="MFP"/>
</dbReference>
<keyword evidence="6" id="KW-0812">Transmembrane</keyword>
<reference evidence="12" key="1">
    <citation type="journal article" date="2014" name="Int. J. Syst. Evol. Microbiol.">
        <title>Complete genome sequence of Corynebacterium casei LMG S-19264T (=DSM 44701T), isolated from a smear-ripened cheese.</title>
        <authorList>
            <consortium name="US DOE Joint Genome Institute (JGI-PGF)"/>
            <person name="Walter F."/>
            <person name="Albersmeier A."/>
            <person name="Kalinowski J."/>
            <person name="Ruckert C."/>
        </authorList>
    </citation>
    <scope>NUCLEOTIDE SEQUENCE</scope>
    <source>
        <strain evidence="12">CGMCC 1.10859</strain>
    </source>
</reference>
<dbReference type="Pfam" id="PF25994">
    <property type="entry name" value="HH_AprE"/>
    <property type="match status" value="1"/>
</dbReference>
<evidence type="ECO:0000256" key="8">
    <source>
        <dbReference type="ARBA" id="ARBA00023136"/>
    </source>
</evidence>
<evidence type="ECO:0000313" key="12">
    <source>
        <dbReference type="EMBL" id="GHD99116.1"/>
    </source>
</evidence>
<proteinExistence type="inferred from homology"/>
<keyword evidence="14" id="KW-1185">Reference proteome</keyword>
<evidence type="ECO:0000256" key="7">
    <source>
        <dbReference type="ARBA" id="ARBA00022989"/>
    </source>
</evidence>
<dbReference type="Pfam" id="PF26002">
    <property type="entry name" value="Beta-barrel_AprE"/>
    <property type="match status" value="1"/>
</dbReference>
<dbReference type="AlphaFoldDB" id="A0AAN4UNS6"/>
<dbReference type="GO" id="GO:0005886">
    <property type="term" value="C:plasma membrane"/>
    <property type="evidence" value="ECO:0007669"/>
    <property type="project" value="UniProtKB-SubCell"/>
</dbReference>